<evidence type="ECO:0000313" key="5">
    <source>
        <dbReference type="Proteomes" id="UP000320386"/>
    </source>
</evidence>
<proteinExistence type="inferred from homology"/>
<dbReference type="PANTHER" id="PTHR13932">
    <property type="entry name" value="COPROPORPHYRINIGEN III OXIDASE"/>
    <property type="match status" value="1"/>
</dbReference>
<dbReference type="CDD" id="cd01335">
    <property type="entry name" value="Radical_SAM"/>
    <property type="match status" value="1"/>
</dbReference>
<dbReference type="KEGG" id="mcad:Pan265_21510"/>
<keyword evidence="2" id="KW-0411">Iron-sulfur</keyword>
<comment type="similarity">
    <text evidence="1">Belongs to the anaerobic coproporphyrinogen-III oxidase family. HemW subfamily.</text>
</comment>
<dbReference type="GO" id="GO:0005737">
    <property type="term" value="C:cytoplasm"/>
    <property type="evidence" value="ECO:0007669"/>
    <property type="project" value="UniProtKB-SubCell"/>
</dbReference>
<keyword evidence="2" id="KW-0349">Heme</keyword>
<dbReference type="GO" id="GO:0004109">
    <property type="term" value="F:coproporphyrinogen oxidase activity"/>
    <property type="evidence" value="ECO:0007669"/>
    <property type="project" value="InterPro"/>
</dbReference>
<dbReference type="Pfam" id="PF04055">
    <property type="entry name" value="Radical_SAM"/>
    <property type="match status" value="1"/>
</dbReference>
<dbReference type="RefSeq" id="WP_145446463.1">
    <property type="nucleotide sequence ID" value="NZ_CP036280.1"/>
</dbReference>
<dbReference type="InterPro" id="IPR034505">
    <property type="entry name" value="Coproporphyrinogen-III_oxidase"/>
</dbReference>
<dbReference type="SMART" id="SM00729">
    <property type="entry name" value="Elp3"/>
    <property type="match status" value="1"/>
</dbReference>
<dbReference type="Proteomes" id="UP000320386">
    <property type="component" value="Chromosome"/>
</dbReference>
<gene>
    <name evidence="4" type="ORF">Pan265_21510</name>
</gene>
<evidence type="ECO:0000313" key="4">
    <source>
        <dbReference type="EMBL" id="QDU72287.1"/>
    </source>
</evidence>
<keyword evidence="2" id="KW-0479">Metal-binding</keyword>
<keyword evidence="2" id="KW-0408">Iron</keyword>
<comment type="function">
    <text evidence="2">Probably acts as a heme chaperone, transferring heme to an unknown acceptor. Binds one molecule of heme per monomer, possibly covalently. Binds 1 [4Fe-4S] cluster. The cluster is coordinated with 3 cysteines and an exchangeable S-adenosyl-L-methionine.</text>
</comment>
<sequence length="383" mass="42934">MDAHPSHFAQIYSVYAHVPFCFHKCHYCDFYSLAEPRGDASRHQPFARALLGELGALSESYRLEPTTVFVGGGTPTLMGADVWSSLLYDLQSLLDRSKLQEFTVEANPETVTEDLASVLVDGGVDRFSLGAQSFQPDLLKALERWHDPASVGRSVGILRKAGVSRLNLDMIFAIPGQTLEDLDRDLEAVLALEPDHVSCYGLTYEPNTPLTTKLRLGRVDRADEELERAMYERVMERLGAAGFEHYEISNWARPGQRCLHNMAYWENRDWLGVGPSAASHVGGRRWKNEAHLGRYLEGCPEPPVVDVEELNAAQRRGEQLMLRLRLIEGAPLPWLDALLPDGDWRWGEIKMLISMGLLERTGTHVRLTRAGLFVGDDVVARLL</sequence>
<organism evidence="4 5">
    <name type="scientific">Mucisphaera calidilacus</name>
    <dbReference type="NCBI Taxonomy" id="2527982"/>
    <lineage>
        <taxon>Bacteria</taxon>
        <taxon>Pseudomonadati</taxon>
        <taxon>Planctomycetota</taxon>
        <taxon>Phycisphaerae</taxon>
        <taxon>Phycisphaerales</taxon>
        <taxon>Phycisphaeraceae</taxon>
        <taxon>Mucisphaera</taxon>
    </lineage>
</organism>
<keyword evidence="2" id="KW-0949">S-adenosyl-L-methionine</keyword>
<dbReference type="SFLD" id="SFLDF00562">
    <property type="entry name" value="HemN-like__clustered_with_heat"/>
    <property type="match status" value="1"/>
</dbReference>
<keyword evidence="2" id="KW-0004">4Fe-4S</keyword>
<dbReference type="InterPro" id="IPR058240">
    <property type="entry name" value="rSAM_sf"/>
</dbReference>
<dbReference type="GO" id="GO:0046872">
    <property type="term" value="F:metal ion binding"/>
    <property type="evidence" value="ECO:0007669"/>
    <property type="project" value="UniProtKB-UniRule"/>
</dbReference>
<dbReference type="InterPro" id="IPR010723">
    <property type="entry name" value="HemN_C"/>
</dbReference>
<accession>A0A518BZ83</accession>
<dbReference type="SUPFAM" id="SSF102114">
    <property type="entry name" value="Radical SAM enzymes"/>
    <property type="match status" value="1"/>
</dbReference>
<keyword evidence="4" id="KW-0560">Oxidoreductase</keyword>
<keyword evidence="5" id="KW-1185">Reference proteome</keyword>
<dbReference type="InterPro" id="IPR023404">
    <property type="entry name" value="rSAM_horseshoe"/>
</dbReference>
<dbReference type="EMBL" id="CP036280">
    <property type="protein sequence ID" value="QDU72287.1"/>
    <property type="molecule type" value="Genomic_DNA"/>
</dbReference>
<dbReference type="Gene3D" id="3.80.30.20">
    <property type="entry name" value="tm_1862 like domain"/>
    <property type="match status" value="1"/>
</dbReference>
<dbReference type="SFLD" id="SFLDG01082">
    <property type="entry name" value="B12-binding_domain_containing"/>
    <property type="match status" value="1"/>
</dbReference>
<keyword evidence="2" id="KW-0963">Cytoplasm</keyword>
<dbReference type="Pfam" id="PF06969">
    <property type="entry name" value="HemN_C"/>
    <property type="match status" value="1"/>
</dbReference>
<name>A0A518BZ83_9BACT</name>
<dbReference type="SFLD" id="SFLDG01065">
    <property type="entry name" value="anaerobic_coproporphyrinogen-I"/>
    <property type="match status" value="1"/>
</dbReference>
<dbReference type="GO" id="GO:0051539">
    <property type="term" value="F:4 iron, 4 sulfur cluster binding"/>
    <property type="evidence" value="ECO:0007669"/>
    <property type="project" value="UniProtKB-UniRule"/>
</dbReference>
<dbReference type="GO" id="GO:0006779">
    <property type="term" value="P:porphyrin-containing compound biosynthetic process"/>
    <property type="evidence" value="ECO:0007669"/>
    <property type="project" value="InterPro"/>
</dbReference>
<dbReference type="NCBIfam" id="TIGR00539">
    <property type="entry name" value="hemN_rel"/>
    <property type="match status" value="1"/>
</dbReference>
<feature type="domain" description="Radical SAM core" evidence="3">
    <location>
        <begin position="6"/>
        <end position="244"/>
    </location>
</feature>
<evidence type="ECO:0000259" key="3">
    <source>
        <dbReference type="PROSITE" id="PS51918"/>
    </source>
</evidence>
<dbReference type="InterPro" id="IPR004559">
    <property type="entry name" value="HemW-like"/>
</dbReference>
<dbReference type="AlphaFoldDB" id="A0A518BZ83"/>
<evidence type="ECO:0000256" key="1">
    <source>
        <dbReference type="ARBA" id="ARBA00006100"/>
    </source>
</evidence>
<dbReference type="SFLD" id="SFLDS00029">
    <property type="entry name" value="Radical_SAM"/>
    <property type="match status" value="1"/>
</dbReference>
<dbReference type="InterPro" id="IPR006638">
    <property type="entry name" value="Elp3/MiaA/NifB-like_rSAM"/>
</dbReference>
<dbReference type="OrthoDB" id="9808022at2"/>
<comment type="subcellular location">
    <subcellularLocation>
        <location evidence="2">Cytoplasm</location>
    </subcellularLocation>
</comment>
<reference evidence="4 5" key="1">
    <citation type="submission" date="2019-02" db="EMBL/GenBank/DDBJ databases">
        <title>Deep-cultivation of Planctomycetes and their phenomic and genomic characterization uncovers novel biology.</title>
        <authorList>
            <person name="Wiegand S."/>
            <person name="Jogler M."/>
            <person name="Boedeker C."/>
            <person name="Pinto D."/>
            <person name="Vollmers J."/>
            <person name="Rivas-Marin E."/>
            <person name="Kohn T."/>
            <person name="Peeters S.H."/>
            <person name="Heuer A."/>
            <person name="Rast P."/>
            <person name="Oberbeckmann S."/>
            <person name="Bunk B."/>
            <person name="Jeske O."/>
            <person name="Meyerdierks A."/>
            <person name="Storesund J.E."/>
            <person name="Kallscheuer N."/>
            <person name="Luecker S."/>
            <person name="Lage O.M."/>
            <person name="Pohl T."/>
            <person name="Merkel B.J."/>
            <person name="Hornburger P."/>
            <person name="Mueller R.-W."/>
            <person name="Bruemmer F."/>
            <person name="Labrenz M."/>
            <person name="Spormann A.M."/>
            <person name="Op den Camp H."/>
            <person name="Overmann J."/>
            <person name="Amann R."/>
            <person name="Jetten M.S.M."/>
            <person name="Mascher T."/>
            <person name="Medema M.H."/>
            <person name="Devos D.P."/>
            <person name="Kaster A.-K."/>
            <person name="Ovreas L."/>
            <person name="Rohde M."/>
            <person name="Galperin M.Y."/>
            <person name="Jogler C."/>
        </authorList>
    </citation>
    <scope>NUCLEOTIDE SEQUENCE [LARGE SCALE GENOMIC DNA]</scope>
    <source>
        <strain evidence="4 5">Pan265</strain>
    </source>
</reference>
<evidence type="ECO:0000256" key="2">
    <source>
        <dbReference type="RuleBase" id="RU364116"/>
    </source>
</evidence>
<dbReference type="PROSITE" id="PS51918">
    <property type="entry name" value="RADICAL_SAM"/>
    <property type="match status" value="1"/>
</dbReference>
<keyword evidence="2" id="KW-0143">Chaperone</keyword>
<protein>
    <recommendedName>
        <fullName evidence="2">Heme chaperone HemW</fullName>
    </recommendedName>
</protein>
<dbReference type="PANTHER" id="PTHR13932:SF5">
    <property type="entry name" value="RADICAL S-ADENOSYL METHIONINE DOMAIN-CONTAINING PROTEIN 1, MITOCHONDRIAL"/>
    <property type="match status" value="1"/>
</dbReference>
<dbReference type="InterPro" id="IPR007197">
    <property type="entry name" value="rSAM"/>
</dbReference>